<dbReference type="PANTHER" id="PTHR33570:SF2">
    <property type="entry name" value="CARBOXYMUCONOLACTONE DECARBOXYLASE-LIKE DOMAIN-CONTAINING PROTEIN"/>
    <property type="match status" value="1"/>
</dbReference>
<dbReference type="GO" id="GO:0051920">
    <property type="term" value="F:peroxiredoxin activity"/>
    <property type="evidence" value="ECO:0007669"/>
    <property type="project" value="InterPro"/>
</dbReference>
<dbReference type="Gene3D" id="1.20.1290.10">
    <property type="entry name" value="AhpD-like"/>
    <property type="match status" value="1"/>
</dbReference>
<reference evidence="3" key="2">
    <citation type="submission" date="2021-08" db="EMBL/GenBank/DDBJ databases">
        <authorList>
            <person name="Gostincar C."/>
            <person name="Sun X."/>
            <person name="Song Z."/>
            <person name="Gunde-Cimerman N."/>
        </authorList>
    </citation>
    <scope>NUCLEOTIDE SEQUENCE</scope>
    <source>
        <strain evidence="3">EXF-8016</strain>
    </source>
</reference>
<comment type="caution">
    <text evidence="3">The sequence shown here is derived from an EMBL/GenBank/DDBJ whole genome shotgun (WGS) entry which is preliminary data.</text>
</comment>
<feature type="non-terminal residue" evidence="3">
    <location>
        <position position="1"/>
    </location>
</feature>
<name>A0A9P8K545_AURME</name>
<evidence type="ECO:0000313" key="4">
    <source>
        <dbReference type="Proteomes" id="UP000767238"/>
    </source>
</evidence>
<sequence length="578" mass="63926">MSCNDDTLRLDADAGDVLLSPHAGYEWIVGGHQVGARWEEKELGKERHLGGPLPVHGNDSSLRFWFAVNHDKNETLVILTMSVKTRSKSKARPRSFFLVVPAEDLRVSSAMHDFQPIPLDSVPETLFERPADTISANTTRILHISFTLGHKRTCGVVMNTRPYTSKLRGTPFALIDGLKSLSETRQFDLYLKFSSYAQVGLQRFSTYMKQNVAFFTPHINLENMYGSGWDGAFDLWEAQGWHNAQEVPSRKRKACSSVPEEQIKAPPAYDHRSAPPVYADSQAPHTPNTKPIPSDQPLQSSNCKSLPHVTTPGSVVCDSVAPGIPSTPYTPYTVIISDTTSEKSFSAPTTNSPFPTLYPVVDPSSLPQLFDREMGIWLLTAWNLVPKIHFTLIHELLAVAAAVNKRDVCGYRAARIIEHSSELLNLDVAKSDLKIMASKYTEQNADKVKEAHSTLYDAGLEMRNKVAGKEYVDRALENATSDFAKPMQELATEGAWGAIWTRPGLDLKTRSLLNIAMLCAMNRGPELAVHTRGALNNGASEVEIREVILQAAVYAGMPAGMEGTKIAQKVIEEWKAKQ</sequence>
<accession>A0A9P8K545</accession>
<dbReference type="OrthoDB" id="3874180at2759"/>
<evidence type="ECO:0000256" key="1">
    <source>
        <dbReference type="SAM" id="MobiDB-lite"/>
    </source>
</evidence>
<dbReference type="Proteomes" id="UP000767238">
    <property type="component" value="Unassembled WGS sequence"/>
</dbReference>
<dbReference type="AlphaFoldDB" id="A0A9P8K545"/>
<dbReference type="EMBL" id="JAHFYH010000073">
    <property type="protein sequence ID" value="KAH0215342.1"/>
    <property type="molecule type" value="Genomic_DNA"/>
</dbReference>
<proteinExistence type="predicted"/>
<evidence type="ECO:0000313" key="3">
    <source>
        <dbReference type="EMBL" id="KAH0215342.1"/>
    </source>
</evidence>
<dbReference type="InterPro" id="IPR029032">
    <property type="entry name" value="AhpD-like"/>
</dbReference>
<feature type="region of interest" description="Disordered" evidence="1">
    <location>
        <begin position="250"/>
        <end position="305"/>
    </location>
</feature>
<feature type="compositionally biased region" description="Polar residues" evidence="1">
    <location>
        <begin position="283"/>
        <end position="304"/>
    </location>
</feature>
<dbReference type="PANTHER" id="PTHR33570">
    <property type="entry name" value="4-CARBOXYMUCONOLACTONE DECARBOXYLASE FAMILY PROTEIN"/>
    <property type="match status" value="1"/>
</dbReference>
<dbReference type="SUPFAM" id="SSF69118">
    <property type="entry name" value="AhpD-like"/>
    <property type="match status" value="1"/>
</dbReference>
<reference evidence="3" key="1">
    <citation type="journal article" date="2021" name="J Fungi (Basel)">
        <title>Virulence traits and population genomics of the black yeast Aureobasidium melanogenum.</title>
        <authorList>
            <person name="Cernosa A."/>
            <person name="Sun X."/>
            <person name="Gostincar C."/>
            <person name="Fang C."/>
            <person name="Gunde-Cimerman N."/>
            <person name="Song Z."/>
        </authorList>
    </citation>
    <scope>NUCLEOTIDE SEQUENCE</scope>
    <source>
        <strain evidence="3">EXF-8016</strain>
    </source>
</reference>
<feature type="domain" description="Carboxymuconolactone decarboxylase-like" evidence="2">
    <location>
        <begin position="487"/>
        <end position="568"/>
    </location>
</feature>
<dbReference type="InterPro" id="IPR052512">
    <property type="entry name" value="4CMD/NDH-1_regulator"/>
</dbReference>
<organism evidence="3 4">
    <name type="scientific">Aureobasidium melanogenum</name>
    <name type="common">Aureobasidium pullulans var. melanogenum</name>
    <dbReference type="NCBI Taxonomy" id="46634"/>
    <lineage>
        <taxon>Eukaryota</taxon>
        <taxon>Fungi</taxon>
        <taxon>Dikarya</taxon>
        <taxon>Ascomycota</taxon>
        <taxon>Pezizomycotina</taxon>
        <taxon>Dothideomycetes</taxon>
        <taxon>Dothideomycetidae</taxon>
        <taxon>Dothideales</taxon>
        <taxon>Saccotheciaceae</taxon>
        <taxon>Aureobasidium</taxon>
    </lineage>
</organism>
<protein>
    <submittedName>
        <fullName evidence="3">4-carboxymuconolactone decarboxylase</fullName>
    </submittedName>
</protein>
<gene>
    <name evidence="3" type="ORF">KCV03_g8058</name>
</gene>
<evidence type="ECO:0000259" key="2">
    <source>
        <dbReference type="Pfam" id="PF02627"/>
    </source>
</evidence>
<dbReference type="InterPro" id="IPR003779">
    <property type="entry name" value="CMD-like"/>
</dbReference>
<dbReference type="Pfam" id="PF02627">
    <property type="entry name" value="CMD"/>
    <property type="match status" value="1"/>
</dbReference>